<keyword evidence="5" id="KW-0378">Hydrolase</keyword>
<dbReference type="Gene3D" id="3.40.390.10">
    <property type="entry name" value="Collagenase (Catalytic Domain)"/>
    <property type="match status" value="1"/>
</dbReference>
<keyword evidence="3" id="KW-0645">Protease</keyword>
<evidence type="ECO:0000256" key="2">
    <source>
        <dbReference type="ARBA" id="ARBA00007357"/>
    </source>
</evidence>
<dbReference type="InterPro" id="IPR024079">
    <property type="entry name" value="MetalloPept_cat_dom_sf"/>
</dbReference>
<gene>
    <name evidence="10" type="ORF">AK830_g8591</name>
</gene>
<evidence type="ECO:0008006" key="12">
    <source>
        <dbReference type="Google" id="ProtNLM"/>
    </source>
</evidence>
<keyword evidence="4" id="KW-0479">Metal-binding</keyword>
<evidence type="ECO:0000313" key="10">
    <source>
        <dbReference type="EMBL" id="KPM37954.1"/>
    </source>
</evidence>
<dbReference type="GO" id="GO:0005886">
    <property type="term" value="C:plasma membrane"/>
    <property type="evidence" value="ECO:0007669"/>
    <property type="project" value="TreeGrafter"/>
</dbReference>
<dbReference type="InterPro" id="IPR042089">
    <property type="entry name" value="Peptidase_M13_dom_2"/>
</dbReference>
<dbReference type="Gene3D" id="1.10.1380.10">
    <property type="entry name" value="Neutral endopeptidase , domain2"/>
    <property type="match status" value="1"/>
</dbReference>
<dbReference type="PRINTS" id="PR00786">
    <property type="entry name" value="NEPRILYSIN"/>
</dbReference>
<feature type="domain" description="Peptidase M13 N-terminal" evidence="9">
    <location>
        <begin position="39"/>
        <end position="450"/>
    </location>
</feature>
<dbReference type="SUPFAM" id="SSF55486">
    <property type="entry name" value="Metalloproteases ('zincins'), catalytic domain"/>
    <property type="match status" value="1"/>
</dbReference>
<evidence type="ECO:0000256" key="4">
    <source>
        <dbReference type="ARBA" id="ARBA00022723"/>
    </source>
</evidence>
<dbReference type="PANTHER" id="PTHR11733:SF167">
    <property type="entry name" value="FI17812P1-RELATED"/>
    <property type="match status" value="1"/>
</dbReference>
<dbReference type="OrthoDB" id="6475849at2759"/>
<evidence type="ECO:0000256" key="1">
    <source>
        <dbReference type="ARBA" id="ARBA00001947"/>
    </source>
</evidence>
<comment type="cofactor">
    <cofactor evidence="1">
        <name>Zn(2+)</name>
        <dbReference type="ChEBI" id="CHEBI:29105"/>
    </cofactor>
</comment>
<feature type="domain" description="Peptidase M13 C-terminal" evidence="8">
    <location>
        <begin position="510"/>
        <end position="710"/>
    </location>
</feature>
<dbReference type="STRING" id="78410.A0A0P7BAY5"/>
<dbReference type="InterPro" id="IPR000718">
    <property type="entry name" value="Peptidase_M13"/>
</dbReference>
<protein>
    <recommendedName>
        <fullName evidence="12">Endothelin-converting enzyme 1</fullName>
    </recommendedName>
</protein>
<keyword evidence="7" id="KW-0482">Metalloprotease</keyword>
<dbReference type="EMBL" id="LKCW01000148">
    <property type="protein sequence ID" value="KPM37954.1"/>
    <property type="molecule type" value="Genomic_DNA"/>
</dbReference>
<dbReference type="AlphaFoldDB" id="A0A0P7BAY5"/>
<organism evidence="10 11">
    <name type="scientific">Neonectria ditissima</name>
    <dbReference type="NCBI Taxonomy" id="78410"/>
    <lineage>
        <taxon>Eukaryota</taxon>
        <taxon>Fungi</taxon>
        <taxon>Dikarya</taxon>
        <taxon>Ascomycota</taxon>
        <taxon>Pezizomycotina</taxon>
        <taxon>Sordariomycetes</taxon>
        <taxon>Hypocreomycetidae</taxon>
        <taxon>Hypocreales</taxon>
        <taxon>Nectriaceae</taxon>
        <taxon>Neonectria</taxon>
    </lineage>
</organism>
<evidence type="ECO:0000256" key="5">
    <source>
        <dbReference type="ARBA" id="ARBA00022801"/>
    </source>
</evidence>
<evidence type="ECO:0000259" key="9">
    <source>
        <dbReference type="Pfam" id="PF05649"/>
    </source>
</evidence>
<dbReference type="InterPro" id="IPR018497">
    <property type="entry name" value="Peptidase_M13_C"/>
</dbReference>
<reference evidence="10 11" key="1">
    <citation type="submission" date="2015-09" db="EMBL/GenBank/DDBJ databases">
        <title>Draft genome of a European isolate of the apple canker pathogen Neonectria ditissima.</title>
        <authorList>
            <person name="Gomez-Cortecero A."/>
            <person name="Harrison R.J."/>
            <person name="Armitage A.D."/>
        </authorList>
    </citation>
    <scope>NUCLEOTIDE SEQUENCE [LARGE SCALE GENOMIC DNA]</scope>
    <source>
        <strain evidence="10 11">R09/05</strain>
    </source>
</reference>
<comment type="similarity">
    <text evidence="2">Belongs to the peptidase M13 family.</text>
</comment>
<evidence type="ECO:0000313" key="11">
    <source>
        <dbReference type="Proteomes" id="UP000050424"/>
    </source>
</evidence>
<dbReference type="PANTHER" id="PTHR11733">
    <property type="entry name" value="ZINC METALLOPROTEASE FAMILY M13 NEPRILYSIN-RELATED"/>
    <property type="match status" value="1"/>
</dbReference>
<dbReference type="GO" id="GO:0046872">
    <property type="term" value="F:metal ion binding"/>
    <property type="evidence" value="ECO:0007669"/>
    <property type="project" value="UniProtKB-KW"/>
</dbReference>
<dbReference type="GO" id="GO:0004222">
    <property type="term" value="F:metalloendopeptidase activity"/>
    <property type="evidence" value="ECO:0007669"/>
    <property type="project" value="InterPro"/>
</dbReference>
<dbReference type="Pfam" id="PF01431">
    <property type="entry name" value="Peptidase_M13"/>
    <property type="match status" value="1"/>
</dbReference>
<dbReference type="GO" id="GO:0016485">
    <property type="term" value="P:protein processing"/>
    <property type="evidence" value="ECO:0007669"/>
    <property type="project" value="TreeGrafter"/>
</dbReference>
<evidence type="ECO:0000256" key="3">
    <source>
        <dbReference type="ARBA" id="ARBA00022670"/>
    </source>
</evidence>
<evidence type="ECO:0000256" key="7">
    <source>
        <dbReference type="ARBA" id="ARBA00023049"/>
    </source>
</evidence>
<keyword evidence="6" id="KW-0862">Zinc</keyword>
<sequence length="715" mass="78762">MAPHEIIARTSDLCTTPACIRLAAEVLWSLAPNHTEIDPCTDFDQLVCGNWASHHPAPAGQGSIVSLTAQQDDIVNTLKPIIEGSYPDSGWITVDLTDEQVKADKENFAKIQKAYGVCMNYTGLVEDGLKPLASLVKTIVADFLTYDTGATVPYDHSLALGKTLTLFESLGIATTQRIGPSQNDYNPDESLLNIILPTSSDIPSEDYLDEYVELAATLIASVHPSNITLKQAAALMKSVLLWEQSVSEIATSGLESGQVTVSLAEIQMAAPQLNYQYVITQLAPEGYNADRIVVTGPTYFQNLSQIISETPSEVLQTFFIWKAISALSPYIESAPTNAYNSFRARLVGDPEDFTPRWKSCLTLLNQGVSWINSDENAASTIGPSGLTWILSRFFLEKSYSIEAKNLTANIVDNLQASFLERIESRKWASDEVKKAAAEKLHATTKQIAWPSDPDVVDPLNTNKYYEDVVITSSNTLNALALGKASVGRKWATLGKPFSKDTFIYSTLVVNAFHWSGQNQMVLLAGIQQFPLYDVEFPPYMIYGGMGSVVGHEITHGFDTQGRQFDKTGNKTIWWDEDTVERFTEKAQCFVEQYDKFTVTAPNGTQVHISGENTINENIADAGGVVSSYGAWQKWQAEKGKAKNLPGLDAFTHEQLFFVKWGQAWCNNVTPRQALASIKSDVHSPGDARIKLTLQNSAGFKEAFNCPKKEPVCELW</sequence>
<dbReference type="InterPro" id="IPR008753">
    <property type="entry name" value="Peptidase_M13_N"/>
</dbReference>
<accession>A0A0P7BAY5</accession>
<dbReference type="Pfam" id="PF05649">
    <property type="entry name" value="Peptidase_M13_N"/>
    <property type="match status" value="1"/>
</dbReference>
<evidence type="ECO:0000256" key="6">
    <source>
        <dbReference type="ARBA" id="ARBA00022833"/>
    </source>
</evidence>
<dbReference type="PROSITE" id="PS51885">
    <property type="entry name" value="NEPRILYSIN"/>
    <property type="match status" value="1"/>
</dbReference>
<comment type="caution">
    <text evidence="10">The sequence shown here is derived from an EMBL/GenBank/DDBJ whole genome shotgun (WGS) entry which is preliminary data.</text>
</comment>
<name>A0A0P7BAY5_9HYPO</name>
<dbReference type="CDD" id="cd08662">
    <property type="entry name" value="M13"/>
    <property type="match status" value="1"/>
</dbReference>
<proteinExistence type="inferred from homology"/>
<keyword evidence="11" id="KW-1185">Reference proteome</keyword>
<dbReference type="Proteomes" id="UP000050424">
    <property type="component" value="Unassembled WGS sequence"/>
</dbReference>
<evidence type="ECO:0000259" key="8">
    <source>
        <dbReference type="Pfam" id="PF01431"/>
    </source>
</evidence>